<evidence type="ECO:0000313" key="13">
    <source>
        <dbReference type="Proteomes" id="UP000018467"/>
    </source>
</evidence>
<comment type="caution">
    <text evidence="10">Lacks conserved residue(s) required for the propagation of feature annotation.</text>
</comment>
<dbReference type="Ensembl" id="ENSAMXT00000056841.1">
    <property type="protein sequence ID" value="ENSAMXP00000047395.1"/>
    <property type="gene ID" value="ENSAMXG00000038206.1"/>
</dbReference>
<evidence type="ECO:0000259" key="11">
    <source>
        <dbReference type="PROSITE" id="PS50026"/>
    </source>
</evidence>
<dbReference type="InterPro" id="IPR001881">
    <property type="entry name" value="EGF-like_Ca-bd_dom"/>
</dbReference>
<dbReference type="FunFam" id="2.10.25.10:FF:000143">
    <property type="entry name" value="Protein crumbs 1"/>
    <property type="match status" value="2"/>
</dbReference>
<dbReference type="FunFam" id="2.10.25.10:FF:000029">
    <property type="entry name" value="neurexin-1 isoform X1"/>
    <property type="match status" value="1"/>
</dbReference>
<reference evidence="13" key="1">
    <citation type="submission" date="2013-03" db="EMBL/GenBank/DDBJ databases">
        <authorList>
            <person name="Jeffery W."/>
            <person name="Warren W."/>
            <person name="Wilson R.K."/>
        </authorList>
    </citation>
    <scope>NUCLEOTIDE SEQUENCE</scope>
    <source>
        <strain evidence="13">female</strain>
    </source>
</reference>
<dbReference type="PROSITE" id="PS00022">
    <property type="entry name" value="EGF_1"/>
    <property type="match status" value="2"/>
</dbReference>
<dbReference type="FunFam" id="2.10.25.10:FF:000520">
    <property type="entry name" value="Predicted protein"/>
    <property type="match status" value="1"/>
</dbReference>
<keyword evidence="6" id="KW-1133">Transmembrane helix</keyword>
<dbReference type="InterPro" id="IPR018097">
    <property type="entry name" value="EGF_Ca-bd_CS"/>
</dbReference>
<feature type="domain" description="EGF-like" evidence="11">
    <location>
        <begin position="52"/>
        <end position="88"/>
    </location>
</feature>
<dbReference type="GO" id="GO:0007411">
    <property type="term" value="P:axon guidance"/>
    <property type="evidence" value="ECO:0007669"/>
    <property type="project" value="TreeGrafter"/>
</dbReference>
<dbReference type="SUPFAM" id="SSF57184">
    <property type="entry name" value="Growth factor receptor domain"/>
    <property type="match status" value="1"/>
</dbReference>
<keyword evidence="9" id="KW-0325">Glycoprotein</keyword>
<reference evidence="12" key="4">
    <citation type="submission" date="2025-09" db="UniProtKB">
        <authorList>
            <consortium name="Ensembl"/>
        </authorList>
    </citation>
    <scope>IDENTIFICATION</scope>
</reference>
<dbReference type="Gene3D" id="2.10.25.10">
    <property type="entry name" value="Laminin"/>
    <property type="match status" value="5"/>
</dbReference>
<evidence type="ECO:0000256" key="3">
    <source>
        <dbReference type="ARBA" id="ARBA00022692"/>
    </source>
</evidence>
<reference evidence="12" key="3">
    <citation type="submission" date="2025-08" db="UniProtKB">
        <authorList>
            <consortium name="Ensembl"/>
        </authorList>
    </citation>
    <scope>IDENTIFICATION</scope>
</reference>
<dbReference type="SMART" id="SM00179">
    <property type="entry name" value="EGF_CA"/>
    <property type="match status" value="5"/>
</dbReference>
<dbReference type="PROSITE" id="PS01186">
    <property type="entry name" value="EGF_2"/>
    <property type="match status" value="2"/>
</dbReference>
<feature type="disulfide bond" evidence="10">
    <location>
        <begin position="115"/>
        <end position="124"/>
    </location>
</feature>
<dbReference type="InterPro" id="IPR000152">
    <property type="entry name" value="EGF-type_Asp/Asn_hydroxyl_site"/>
</dbReference>
<dbReference type="STRING" id="7994.ENSAMXP00000047395"/>
<dbReference type="CDD" id="cd00054">
    <property type="entry name" value="EGF_CA"/>
    <property type="match status" value="4"/>
</dbReference>
<dbReference type="InterPro" id="IPR000742">
    <property type="entry name" value="EGF"/>
</dbReference>
<evidence type="ECO:0000256" key="5">
    <source>
        <dbReference type="ARBA" id="ARBA00022737"/>
    </source>
</evidence>
<keyword evidence="4" id="KW-0732">Signal</keyword>
<dbReference type="InterPro" id="IPR009030">
    <property type="entry name" value="Growth_fac_rcpt_cys_sf"/>
</dbReference>
<dbReference type="GO" id="GO:0043235">
    <property type="term" value="C:receptor complex"/>
    <property type="evidence" value="ECO:0007669"/>
    <property type="project" value="TreeGrafter"/>
</dbReference>
<dbReference type="PROSITE" id="PS50026">
    <property type="entry name" value="EGF_3"/>
    <property type="match status" value="6"/>
</dbReference>
<evidence type="ECO:0000256" key="4">
    <source>
        <dbReference type="ARBA" id="ARBA00022729"/>
    </source>
</evidence>
<feature type="domain" description="EGF-like" evidence="11">
    <location>
        <begin position="1"/>
        <end position="12"/>
    </location>
</feature>
<dbReference type="PROSITE" id="PS01187">
    <property type="entry name" value="EGF_CA"/>
    <property type="match status" value="2"/>
</dbReference>
<dbReference type="Pfam" id="PF00008">
    <property type="entry name" value="EGF"/>
    <property type="match status" value="5"/>
</dbReference>
<proteinExistence type="predicted"/>
<accession>A0A3B1JZZ4</accession>
<keyword evidence="7" id="KW-0472">Membrane</keyword>
<feature type="domain" description="EGF-like" evidence="11">
    <location>
        <begin position="127"/>
        <end position="164"/>
    </location>
</feature>
<comment type="subcellular location">
    <subcellularLocation>
        <location evidence="1">Membrane</location>
        <topology evidence="1">Single-pass type I membrane protein</topology>
    </subcellularLocation>
</comment>
<dbReference type="PANTHER" id="PTHR45836:SF13">
    <property type="entry name" value="PROTEIN CRUMBS"/>
    <property type="match status" value="1"/>
</dbReference>
<dbReference type="GO" id="GO:0005886">
    <property type="term" value="C:plasma membrane"/>
    <property type="evidence" value="ECO:0007669"/>
    <property type="project" value="TreeGrafter"/>
</dbReference>
<feature type="domain" description="EGF-like" evidence="11">
    <location>
        <begin position="166"/>
        <end position="202"/>
    </location>
</feature>
<dbReference type="Bgee" id="ENSAMXG00000038206">
    <property type="expression patterns" value="Expressed in olfactory epithelium and 14 other cell types or tissues"/>
</dbReference>
<keyword evidence="3" id="KW-0812">Transmembrane</keyword>
<evidence type="ECO:0000313" key="12">
    <source>
        <dbReference type="Ensembl" id="ENSAMXP00000047395.1"/>
    </source>
</evidence>
<evidence type="ECO:0000256" key="6">
    <source>
        <dbReference type="ARBA" id="ARBA00022989"/>
    </source>
</evidence>
<keyword evidence="8 10" id="KW-1015">Disulfide bond</keyword>
<evidence type="ECO:0000256" key="8">
    <source>
        <dbReference type="ARBA" id="ARBA00023157"/>
    </source>
</evidence>
<feature type="disulfide bond" evidence="10">
    <location>
        <begin position="2"/>
        <end position="11"/>
    </location>
</feature>
<dbReference type="SMART" id="SM00181">
    <property type="entry name" value="EGF"/>
    <property type="match status" value="5"/>
</dbReference>
<organism evidence="12 13">
    <name type="scientific">Astyanax mexicanus</name>
    <name type="common">Blind cave fish</name>
    <name type="synonym">Astyanax fasciatus mexicanus</name>
    <dbReference type="NCBI Taxonomy" id="7994"/>
    <lineage>
        <taxon>Eukaryota</taxon>
        <taxon>Metazoa</taxon>
        <taxon>Chordata</taxon>
        <taxon>Craniata</taxon>
        <taxon>Vertebrata</taxon>
        <taxon>Euteleostomi</taxon>
        <taxon>Actinopterygii</taxon>
        <taxon>Neopterygii</taxon>
        <taxon>Teleostei</taxon>
        <taxon>Ostariophysi</taxon>
        <taxon>Characiformes</taxon>
        <taxon>Characoidei</taxon>
        <taxon>Acestrorhamphidae</taxon>
        <taxon>Acestrorhamphinae</taxon>
        <taxon>Astyanax</taxon>
    </lineage>
</organism>
<evidence type="ECO:0000256" key="9">
    <source>
        <dbReference type="ARBA" id="ARBA00023180"/>
    </source>
</evidence>
<evidence type="ECO:0000256" key="1">
    <source>
        <dbReference type="ARBA" id="ARBA00004479"/>
    </source>
</evidence>
<dbReference type="SUPFAM" id="SSF57196">
    <property type="entry name" value="EGF/Laminin"/>
    <property type="match status" value="2"/>
</dbReference>
<dbReference type="PROSITE" id="PS00010">
    <property type="entry name" value="ASX_HYDROXYL"/>
    <property type="match status" value="4"/>
</dbReference>
<dbReference type="PRINTS" id="PR00010">
    <property type="entry name" value="EGFBLOOD"/>
</dbReference>
<evidence type="ECO:0000256" key="10">
    <source>
        <dbReference type="PROSITE-ProRule" id="PRU00076"/>
    </source>
</evidence>
<protein>
    <recommendedName>
        <fullName evidence="11">EGF-like domain-containing protein</fullName>
    </recommendedName>
</protein>
<dbReference type="FunFam" id="2.10.25.10:FF:000006">
    <property type="entry name" value="Versican core protein-like isoform 1"/>
    <property type="match status" value="1"/>
</dbReference>
<sequence length="327" mass="36602">HCAPGFQGSHCEQDIDECLSQPCQNGAICLDGIDVYQCFCVPGFQGYHCEIDINECASRPCENNGTCINGKDRYICDCLVGFTGKNAVEIDECEAAPCQNGATCRDGVGLYECECLPGFDGIDCEVDIDECASDPCLNSGECVDMINSYECDCRGTGFIGEICEEDILECESDPCQHGSTCLEGVNHYTCLCWPGNLTLQKTCCLTSFTHILLAALCGRWWLLDMGIINTVSTKIKKHINFSHIVQHKYNPKKQTKKQQLCSFILIACAFLSDRRTRVLARFRQSHFFPHRLPFTLFSNCCKSHNFRARTTKFTRHTELAETFQTIC</sequence>
<dbReference type="GO" id="GO:0005509">
    <property type="term" value="F:calcium ion binding"/>
    <property type="evidence" value="ECO:0007669"/>
    <property type="project" value="InterPro"/>
</dbReference>
<dbReference type="Proteomes" id="UP000018467">
    <property type="component" value="Unassembled WGS sequence"/>
</dbReference>
<keyword evidence="2 10" id="KW-0245">EGF-like domain</keyword>
<dbReference type="GO" id="GO:0007219">
    <property type="term" value="P:Notch signaling pathway"/>
    <property type="evidence" value="ECO:0007669"/>
    <property type="project" value="TreeGrafter"/>
</dbReference>
<feature type="domain" description="EGF-like" evidence="11">
    <location>
        <begin position="89"/>
        <end position="125"/>
    </location>
</feature>
<dbReference type="GeneTree" id="ENSGT00940000160615"/>
<evidence type="ECO:0000256" key="2">
    <source>
        <dbReference type="ARBA" id="ARBA00022536"/>
    </source>
</evidence>
<dbReference type="AlphaFoldDB" id="A0A3B1JZZ4"/>
<name>A0A3B1JZZ4_ASTMX</name>
<dbReference type="GO" id="GO:0009986">
    <property type="term" value="C:cell surface"/>
    <property type="evidence" value="ECO:0007669"/>
    <property type="project" value="TreeGrafter"/>
</dbReference>
<feature type="domain" description="EGF-like" evidence="11">
    <location>
        <begin position="14"/>
        <end position="50"/>
    </location>
</feature>
<dbReference type="InterPro" id="IPR051355">
    <property type="entry name" value="Notch/Slit_guidance"/>
</dbReference>
<keyword evidence="13" id="KW-1185">Reference proteome</keyword>
<reference evidence="13" key="2">
    <citation type="journal article" date="2014" name="Nat. Commun.">
        <title>The cavefish genome reveals candidate genes for eye loss.</title>
        <authorList>
            <person name="McGaugh S.E."/>
            <person name="Gross J.B."/>
            <person name="Aken B."/>
            <person name="Blin M."/>
            <person name="Borowsky R."/>
            <person name="Chalopin D."/>
            <person name="Hinaux H."/>
            <person name="Jeffery W.R."/>
            <person name="Keene A."/>
            <person name="Ma L."/>
            <person name="Minx P."/>
            <person name="Murphy D."/>
            <person name="O'Quin K.E."/>
            <person name="Retaux S."/>
            <person name="Rohner N."/>
            <person name="Searle S.M."/>
            <person name="Stahl B.A."/>
            <person name="Tabin C."/>
            <person name="Volff J.N."/>
            <person name="Yoshizawa M."/>
            <person name="Warren W.C."/>
        </authorList>
    </citation>
    <scope>NUCLEOTIDE SEQUENCE [LARGE SCALE GENOMIC DNA]</scope>
    <source>
        <strain evidence="13">female</strain>
    </source>
</reference>
<dbReference type="PANTHER" id="PTHR45836">
    <property type="entry name" value="SLIT HOMOLOG"/>
    <property type="match status" value="1"/>
</dbReference>
<feature type="disulfide bond" evidence="10">
    <location>
        <begin position="40"/>
        <end position="49"/>
    </location>
</feature>
<evidence type="ECO:0000256" key="7">
    <source>
        <dbReference type="ARBA" id="ARBA00023136"/>
    </source>
</evidence>
<keyword evidence="5" id="KW-0677">Repeat</keyword>
<dbReference type="InParanoid" id="A0A3B1JZZ4"/>